<comment type="similarity">
    <text evidence="1">Belongs to the GSP E family.</text>
</comment>
<dbReference type="Gene3D" id="3.40.50.300">
    <property type="entry name" value="P-loop containing nucleotide triphosphate hydrolases"/>
    <property type="match status" value="1"/>
</dbReference>
<dbReference type="PROSITE" id="PS00662">
    <property type="entry name" value="T2SP_E"/>
    <property type="match status" value="1"/>
</dbReference>
<protein>
    <submittedName>
        <fullName evidence="5">ATPase involved in pili biogenesis</fullName>
    </submittedName>
</protein>
<dbReference type="GO" id="GO:0005524">
    <property type="term" value="F:ATP binding"/>
    <property type="evidence" value="ECO:0007669"/>
    <property type="project" value="UniProtKB-KW"/>
</dbReference>
<evidence type="ECO:0000313" key="6">
    <source>
        <dbReference type="Proteomes" id="UP000005297"/>
    </source>
</evidence>
<dbReference type="PANTHER" id="PTHR30258">
    <property type="entry name" value="TYPE II SECRETION SYSTEM PROTEIN GSPE-RELATED"/>
    <property type="match status" value="1"/>
</dbReference>
<comment type="caution">
    <text evidence="5">The sequence shown here is derived from an EMBL/GenBank/DDBJ whole genome shotgun (WGS) entry which is preliminary data.</text>
</comment>
<organism evidence="5 6">
    <name type="scientific">Mariprofundus ferrooxydans PV-1</name>
    <dbReference type="NCBI Taxonomy" id="314345"/>
    <lineage>
        <taxon>Bacteria</taxon>
        <taxon>Pseudomonadati</taxon>
        <taxon>Pseudomonadota</taxon>
        <taxon>Candidatius Mariprofundia</taxon>
        <taxon>Mariprofundales</taxon>
        <taxon>Mariprofundaceae</taxon>
        <taxon>Mariprofundus</taxon>
    </lineage>
</organism>
<evidence type="ECO:0000256" key="1">
    <source>
        <dbReference type="ARBA" id="ARBA00006611"/>
    </source>
</evidence>
<name>Q0EWM9_9PROT</name>
<dbReference type="HOGENOM" id="CLU_013446_6_0_0"/>
<proteinExistence type="inferred from homology"/>
<dbReference type="SMART" id="SM00382">
    <property type="entry name" value="AAA"/>
    <property type="match status" value="1"/>
</dbReference>
<dbReference type="EMBL" id="AATS01000019">
    <property type="protein sequence ID" value="EAU53648.1"/>
    <property type="molecule type" value="Genomic_DNA"/>
</dbReference>
<sequence length="278" mass="30705">MAIYTDRFTGSGVILITGPTGSGKTTTLYAAIDYLNRPTTKIITVEDPVEYVVPGIIQCSVDETAGRSFDDSLRAVVRQDPDVIVMGEVRDRKSAQVAVQAALTGHKVLTTFHTEDSIGGLLRLIDMGIETFLISSTVVSILAQRLIRTICPDCRQAYMPNKRIANMIGIDDATLRSHTFYRGTGCGTCYGTGYHGRTALHELLVLNEDVREAILERRSSQDVRKISCESTQLLSLMEDGLYKVLLGFTTAEEVYRIVPRAIAHRSVAEIYELMGHEK</sequence>
<keyword evidence="6" id="KW-1185">Reference proteome</keyword>
<dbReference type="InterPro" id="IPR003593">
    <property type="entry name" value="AAA+_ATPase"/>
</dbReference>
<dbReference type="InterPro" id="IPR027417">
    <property type="entry name" value="P-loop_NTPase"/>
</dbReference>
<dbReference type="GO" id="GO:0005886">
    <property type="term" value="C:plasma membrane"/>
    <property type="evidence" value="ECO:0007669"/>
    <property type="project" value="TreeGrafter"/>
</dbReference>
<evidence type="ECO:0000259" key="4">
    <source>
        <dbReference type="PROSITE" id="PS00662"/>
    </source>
</evidence>
<keyword evidence="3" id="KW-0067">ATP-binding</keyword>
<keyword evidence="2" id="KW-0547">Nucleotide-binding</keyword>
<reference evidence="5 6" key="1">
    <citation type="submission" date="2006-09" db="EMBL/GenBank/DDBJ databases">
        <authorList>
            <person name="Emerson D."/>
            <person name="Ferriera S."/>
            <person name="Johnson J."/>
            <person name="Kravitz S."/>
            <person name="Halpern A."/>
            <person name="Remington K."/>
            <person name="Beeson K."/>
            <person name="Tran B."/>
            <person name="Rogers Y.-H."/>
            <person name="Friedman R."/>
            <person name="Venter J.C."/>
        </authorList>
    </citation>
    <scope>NUCLEOTIDE SEQUENCE [LARGE SCALE GENOMIC DNA]</scope>
    <source>
        <strain evidence="5 6">PV-1</strain>
    </source>
</reference>
<accession>Q0EWM9</accession>
<dbReference type="Pfam" id="PF00437">
    <property type="entry name" value="T2SSE"/>
    <property type="match status" value="1"/>
</dbReference>
<dbReference type="Proteomes" id="UP000005297">
    <property type="component" value="Unassembled WGS sequence"/>
</dbReference>
<dbReference type="PANTHER" id="PTHR30258:SF2">
    <property type="entry name" value="COMG OPERON PROTEIN 1"/>
    <property type="match status" value="1"/>
</dbReference>
<evidence type="ECO:0000313" key="5">
    <source>
        <dbReference type="EMBL" id="EAU53648.1"/>
    </source>
</evidence>
<dbReference type="GO" id="GO:0016887">
    <property type="term" value="F:ATP hydrolysis activity"/>
    <property type="evidence" value="ECO:0007669"/>
    <property type="project" value="TreeGrafter"/>
</dbReference>
<dbReference type="InParanoid" id="Q0EWM9"/>
<evidence type="ECO:0000256" key="2">
    <source>
        <dbReference type="ARBA" id="ARBA00022741"/>
    </source>
</evidence>
<feature type="domain" description="Bacterial type II secretion system protein E" evidence="4">
    <location>
        <begin position="77"/>
        <end position="91"/>
    </location>
</feature>
<dbReference type="InterPro" id="IPR001482">
    <property type="entry name" value="T2SS/T4SS_dom"/>
</dbReference>
<dbReference type="OrthoDB" id="5297927at2"/>
<gene>
    <name evidence="5" type="ORF">SPV1_12365</name>
</gene>
<dbReference type="eggNOG" id="COG2804">
    <property type="taxonomic scope" value="Bacteria"/>
</dbReference>
<dbReference type="CDD" id="cd01129">
    <property type="entry name" value="PulE-GspE-like"/>
    <property type="match status" value="1"/>
</dbReference>
<dbReference type="AlphaFoldDB" id="Q0EWM9"/>
<dbReference type="SUPFAM" id="SSF52540">
    <property type="entry name" value="P-loop containing nucleoside triphosphate hydrolases"/>
    <property type="match status" value="1"/>
</dbReference>
<evidence type="ECO:0000256" key="3">
    <source>
        <dbReference type="ARBA" id="ARBA00022840"/>
    </source>
</evidence>
<dbReference type="RefSeq" id="WP_009849986.1">
    <property type="nucleotide sequence ID" value="NZ_DS022294.1"/>
</dbReference>